<dbReference type="Pfam" id="PF00227">
    <property type="entry name" value="Proteasome"/>
    <property type="match status" value="1"/>
</dbReference>
<dbReference type="PaxDb" id="7227-FBpp0077381"/>
<dbReference type="InterPro" id="IPR029055">
    <property type="entry name" value="Ntn_hydrolases_N"/>
</dbReference>
<dbReference type="InParanoid" id="Q8T8U1"/>
<dbReference type="UCSC" id="CG17301-RA">
    <property type="organism name" value="d. melanogaster"/>
</dbReference>
<dbReference type="Gene3D" id="3.60.20.10">
    <property type="entry name" value="Glutamine Phosphoribosylpyrophosphate, subunit 1, domain 1"/>
    <property type="match status" value="1"/>
</dbReference>
<dbReference type="SMR" id="Q8T8U1"/>
<dbReference type="CDD" id="cd03758">
    <property type="entry name" value="proteasome_beta_type_2"/>
    <property type="match status" value="1"/>
</dbReference>
<dbReference type="Bgee" id="FBgn0031442">
    <property type="expression patterns" value="Expressed in testis and 21 other cell types or tissues"/>
</dbReference>
<dbReference type="GO" id="GO:0043161">
    <property type="term" value="P:proteasome-mediated ubiquitin-dependent protein catabolic process"/>
    <property type="evidence" value="ECO:0000318"/>
    <property type="project" value="GO_Central"/>
</dbReference>
<evidence type="ECO:0000256" key="1">
    <source>
        <dbReference type="ARBA" id="ARBA00022490"/>
    </source>
</evidence>
<reference evidence="7" key="11">
    <citation type="journal article" date="2015" name="G3 (Bethesda)">
        <title>Gene Model Annotations for Drosophila melanogaster: Impact of High-Throughput Data.</title>
        <authorList>
            <consortium name="FlyBase Consortium"/>
            <person name="Matthews B.B."/>
            <person name="Dos Santos G."/>
            <person name="Crosby M.A."/>
            <person name="Emmert D.B."/>
            <person name="St Pierre S.E."/>
            <person name="Gramates L.S."/>
            <person name="Zhou P."/>
            <person name="Schroeder A.J."/>
            <person name="Falls K."/>
            <person name="Strelets V."/>
            <person name="Russo S.M."/>
            <person name="Gelbart W.M."/>
            <person name="null"/>
        </authorList>
    </citation>
    <scope>NUCLEOTIDE SEQUENCE</scope>
</reference>
<protein>
    <recommendedName>
        <fullName evidence="6">Proteasome subunit beta</fullName>
    </recommendedName>
</protein>
<evidence type="ECO:0000313" key="9">
    <source>
        <dbReference type="FlyBase" id="FBgn0031442"/>
    </source>
</evidence>
<reference evidence="7" key="13">
    <citation type="journal article" date="2015" name="Genome Res.">
        <title>The Release 6 reference sequence of the Drosophila melanogaster genome.</title>
        <authorList>
            <person name="Hoskins R.A."/>
            <person name="Carlson J.W."/>
            <person name="Wan K.H."/>
            <person name="Park S."/>
            <person name="Mendez I."/>
            <person name="Galle S.E."/>
            <person name="Booth B.W."/>
            <person name="Pfeiffer B.D."/>
            <person name="George R.A."/>
            <person name="Svirskas R."/>
            <person name="Krzywinski M."/>
            <person name="Schein J."/>
            <person name="Accardo M.C."/>
            <person name="Damia E."/>
            <person name="Messina G."/>
            <person name="Mendez-Lago M."/>
            <person name="de Pablos B."/>
            <person name="Demakova O.V."/>
            <person name="Andreyeva E.N."/>
            <person name="Boldyreva L.V."/>
            <person name="Marra M."/>
            <person name="Carvalho A.B."/>
            <person name="Dimitri P."/>
            <person name="Villasante A."/>
            <person name="Zhimulev I.F."/>
            <person name="Rubin G.M."/>
            <person name="Karpen G.H."/>
            <person name="Celniker S.E."/>
        </authorList>
    </citation>
    <scope>NUCLEOTIDE SEQUENCE</scope>
</reference>
<evidence type="ECO:0000313" key="7">
    <source>
        <dbReference type="EMBL" id="AAF51231.3"/>
    </source>
</evidence>
<reference evidence="7 10" key="7">
    <citation type="journal article" date="2005" name="PLoS Comput. Biol.">
        <title>Combined evidence annotation of transposable elements in genome sequences.</title>
        <authorList>
            <person name="Quesneville H."/>
            <person name="Bergman C.M."/>
            <person name="Andrieu O."/>
            <person name="Autard D."/>
            <person name="Nouaud D."/>
            <person name="Ashburner M."/>
            <person name="Anxolabehere D."/>
        </authorList>
    </citation>
    <scope>NUCLEOTIDE SEQUENCE [LARGE SCALE GENOMIC DNA]</scope>
    <source>
        <strain evidence="10">Berkeley</strain>
    </source>
</reference>
<keyword evidence="2 6" id="KW-0647">Proteasome</keyword>
<dbReference type="IntAct" id="Q8T8U1">
    <property type="interactions" value="14"/>
</dbReference>
<dbReference type="FlyBase" id="FBgn0031442">
    <property type="gene designation" value="Prosbeta4R1"/>
</dbReference>
<reference evidence="7" key="12">
    <citation type="journal article" date="2015" name="G3 (Bethesda)">
        <title>Gene Model Annotations for Drosophila melanogaster: The Rule-Benders.</title>
        <authorList>
            <consortium name="FlyBase Consortium"/>
            <person name="Crosby M.A."/>
            <person name="Gramates L.S."/>
            <person name="Dos Santos G."/>
            <person name="Matthews B.B."/>
            <person name="St Pierre S.E."/>
            <person name="Zhou P."/>
            <person name="Schroeder A.J."/>
            <person name="Falls K."/>
            <person name="Emmert D.B."/>
            <person name="Russo S.M."/>
            <person name="Gelbart W.M."/>
            <person name="null"/>
        </authorList>
    </citation>
    <scope>NUCLEOTIDE SEQUENCE</scope>
</reference>
<dbReference type="GeneID" id="33449"/>
<comment type="similarity">
    <text evidence="6">Belongs to the peptidase T1B family.</text>
</comment>
<keyword evidence="10" id="KW-1185">Reference proteome</keyword>
<dbReference type="AlphaFoldDB" id="Q8T8U1"/>
<dbReference type="ComplexPortal" id="CPX-9087">
    <property type="entry name" value="26S proteasome complex, testis-specific variant"/>
</dbReference>
<dbReference type="OMA" id="CMMSTIG"/>
<sequence>METILGVKGTDFIILASDTMRNKSAMWLDDEVRKTHRISDYCMMSTAGDGGDCLKFSDFILRNMDLYKITNGYDLTVRGAVHFIRRHLSAYLKSDCTFQVSLLVGGYDLTSGPELHYIDYLGNSVPVRYGGHGAAMNFCTPILEEFYKPDMDTQAAYDVIKKCVIELYKRFVINLRNIDLFLISKNGITKMNSINLESLRGDILAGPKRRILNTK</sequence>
<keyword evidence="1 6" id="KW-0963">Cytoplasm</keyword>
<name>Q8T8U1_DROME</name>
<evidence type="ECO:0000256" key="5">
    <source>
        <dbReference type="ARBA" id="ARBA00026071"/>
    </source>
</evidence>
<proteinExistence type="evidence at transcript level"/>
<dbReference type="InterPro" id="IPR001353">
    <property type="entry name" value="Proteasome_sua/b"/>
</dbReference>
<dbReference type="RefSeq" id="NP_608698.2">
    <property type="nucleotide sequence ID" value="NM_134854.3"/>
</dbReference>
<dbReference type="OrthoDB" id="268428at2759"/>
<keyword evidence="3 6" id="KW-0539">Nucleus</keyword>
<dbReference type="GO" id="GO:0005634">
    <property type="term" value="C:nucleus"/>
    <property type="evidence" value="ECO:0000318"/>
    <property type="project" value="GO_Central"/>
</dbReference>
<evidence type="ECO:0000256" key="3">
    <source>
        <dbReference type="ARBA" id="ARBA00023242"/>
    </source>
</evidence>
<gene>
    <name evidence="7 9" type="primary">Prosbeta4R1</name>
    <name evidence="7" type="synonym">BcDNA:AT30033</name>
    <name evidence="7" type="synonym">beta4R1</name>
    <name evidence="7" type="synonym">Dmel\CG17301</name>
    <name evidence="7 9" type="ORF">CG17301</name>
    <name evidence="7" type="ORF">Dmel_CG17301</name>
</gene>
<dbReference type="DNASU" id="33449"/>
<dbReference type="EMBL" id="AE014134">
    <property type="protein sequence ID" value="AAF51231.3"/>
    <property type="molecule type" value="Genomic_DNA"/>
</dbReference>
<accession>Q8T8U1</accession>
<comment type="function">
    <text evidence="6">Component of the proteasome, a multicatalytic proteinase complex which is characterized by its ability to cleave peptides with Arg, Phe, Tyr, Leu, and Glu adjacent to the leaving group at neutral or slightly basic pH. The proteasome has an ATP-dependent proteolytic activity.</text>
</comment>
<dbReference type="InterPro" id="IPR023333">
    <property type="entry name" value="Proteasome_suB-type"/>
</dbReference>
<dbReference type="eggNOG" id="KOG0177">
    <property type="taxonomic scope" value="Eukaryota"/>
</dbReference>
<comment type="subunit">
    <text evidence="6">Component of the proteasome complex.</text>
</comment>
<reference evidence="7 10" key="5">
    <citation type="journal article" date="2002" name="Genome Biol.">
        <title>Heterochromatic sequences in a Drosophila whole-genome shotgun assembly.</title>
        <authorList>
            <person name="Hoskins R.A."/>
            <person name="Smith C.D."/>
            <person name="Carlson J.W."/>
            <person name="Carvalho A.B."/>
            <person name="Halpern A."/>
            <person name="Kaminker J.S."/>
            <person name="Kennedy C."/>
            <person name="Mungall C.J."/>
            <person name="Sullivan B.A."/>
            <person name="Sutton G.G."/>
            <person name="Yasuhara J.C."/>
            <person name="Wakimoto B.T."/>
            <person name="Myers E.W."/>
            <person name="Celniker S.E."/>
            <person name="Rubin G.M."/>
            <person name="Karpen G.H."/>
        </authorList>
    </citation>
    <scope>NUCLEOTIDE SEQUENCE [LARGE SCALE GENOMIC DNA]</scope>
    <source>
        <strain evidence="10">Berkeley</strain>
    </source>
</reference>
<reference evidence="7" key="8">
    <citation type="submission" date="2006-08" db="EMBL/GenBank/DDBJ databases">
        <authorList>
            <person name="Celniker S."/>
            <person name="Carlson J."/>
            <person name="Wan K."/>
            <person name="Frise E."/>
            <person name="Hoskins R."/>
            <person name="Park S."/>
            <person name="Svirskas R."/>
            <person name="Rubin G."/>
        </authorList>
    </citation>
    <scope>NUCLEOTIDE SEQUENCE</scope>
</reference>
<dbReference type="GO" id="GO:0005829">
    <property type="term" value="C:cytosol"/>
    <property type="evidence" value="ECO:0000318"/>
    <property type="project" value="GO_Central"/>
</dbReference>
<organism evidence="8">
    <name type="scientific">Drosophila melanogaster</name>
    <name type="common">Fruit fly</name>
    <dbReference type="NCBI Taxonomy" id="7227"/>
    <lineage>
        <taxon>Eukaryota</taxon>
        <taxon>Metazoa</taxon>
        <taxon>Ecdysozoa</taxon>
        <taxon>Arthropoda</taxon>
        <taxon>Hexapoda</taxon>
        <taxon>Insecta</taxon>
        <taxon>Pterygota</taxon>
        <taxon>Neoptera</taxon>
        <taxon>Endopterygota</taxon>
        <taxon>Diptera</taxon>
        <taxon>Brachycera</taxon>
        <taxon>Muscomorpha</taxon>
        <taxon>Ephydroidea</taxon>
        <taxon>Drosophilidae</taxon>
        <taxon>Drosophila</taxon>
        <taxon>Sophophora</taxon>
    </lineage>
</organism>
<dbReference type="STRING" id="7227.FBpp0077381"/>
<dbReference type="AGR" id="FB:FBgn0031442"/>
<reference evidence="7 10" key="1">
    <citation type="journal article" date="2000" name="Science">
        <title>The genome sequence of Drosophila melanogaster.</title>
        <authorList>
            <person name="Adams M.D."/>
            <person name="Celniker S.E."/>
            <person name="Holt R.A."/>
            <person name="Evans C.A."/>
            <person name="Gocayne J.D."/>
            <person name="Amanatides P.G."/>
            <person name="Scherer S.E."/>
            <person name="Li P.W."/>
            <person name="Hoskins R.A."/>
            <person name="Galle R.F."/>
            <person name="George R.A."/>
            <person name="Lewis S.E."/>
            <person name="Richards S."/>
            <person name="Ashburner M."/>
            <person name="Henderson S.N."/>
            <person name="Sutton G.G."/>
            <person name="Wortman J.R."/>
            <person name="Yandell M.D."/>
            <person name="Zhang Q."/>
            <person name="Chen L.X."/>
            <person name="Brandon R.C."/>
            <person name="Rogers Y.H."/>
            <person name="Blazej R.G."/>
            <person name="Champe M."/>
            <person name="Pfeiffer B.D."/>
            <person name="Wan K.H."/>
            <person name="Doyle C."/>
            <person name="Baxter E.G."/>
            <person name="Helt G."/>
            <person name="Nelson C.R."/>
            <person name="Gabor G.L."/>
            <person name="Abril J.F."/>
            <person name="Agbayani A."/>
            <person name="An H.J."/>
            <person name="Andrews-Pfannkoch C."/>
            <person name="Baldwin D."/>
            <person name="Ballew R.M."/>
            <person name="Basu A."/>
            <person name="Baxendale J."/>
            <person name="Bayraktaroglu L."/>
            <person name="Beasley E.M."/>
            <person name="Beeson K.Y."/>
            <person name="Benos P.V."/>
            <person name="Berman B.P."/>
            <person name="Bhandari D."/>
            <person name="Bolshakov S."/>
            <person name="Borkova D."/>
            <person name="Botchan M.R."/>
            <person name="Bouck J."/>
            <person name="Brokstein P."/>
            <person name="Brottier P."/>
            <person name="Burtis K.C."/>
            <person name="Busam D.A."/>
            <person name="Butler H."/>
            <person name="Cadieu E."/>
            <person name="Center A."/>
            <person name="Chandra I."/>
            <person name="Cherry J.M."/>
            <person name="Cawley S."/>
            <person name="Dahlke C."/>
            <person name="Davenport L.B."/>
            <person name="Davies P."/>
            <person name="de Pablos B."/>
            <person name="Delcher A."/>
            <person name="Deng Z."/>
            <person name="Mays A.D."/>
            <person name="Dew I."/>
            <person name="Dietz S.M."/>
            <person name="Dodson K."/>
            <person name="Doup L.E."/>
            <person name="Downes M."/>
            <person name="Dugan-Rocha S."/>
            <person name="Dunkov B.C."/>
            <person name="Dunn P."/>
            <person name="Durbin K.J."/>
            <person name="Evangelista C.C."/>
            <person name="Ferraz C."/>
            <person name="Ferriera S."/>
            <person name="Fleischmann W."/>
            <person name="Fosler C."/>
            <person name="Gabrielian A.E."/>
            <person name="Garg N.S."/>
            <person name="Gelbart W.M."/>
            <person name="Glasser K."/>
            <person name="Glodek A."/>
            <person name="Gong F."/>
            <person name="Gorrell J.H."/>
            <person name="Gu Z."/>
            <person name="Guan P."/>
            <person name="Harris M."/>
            <person name="Harris N.L."/>
            <person name="Harvey D."/>
            <person name="Heiman T.J."/>
            <person name="Hernandez J.R."/>
            <person name="Houck J."/>
            <person name="Hostin D."/>
            <person name="Houston K.A."/>
            <person name="Howland T.J."/>
            <person name="Wei M.H."/>
            <person name="Ibegwam C."/>
            <person name="Jalali M."/>
            <person name="Kalush F."/>
            <person name="Karpen G.H."/>
            <person name="Ke Z."/>
            <person name="Kennison J.A."/>
            <person name="Ketchum K.A."/>
            <person name="Kimmel B.E."/>
            <person name="Kodira C.D."/>
            <person name="Kraft C."/>
            <person name="Kravitz S."/>
            <person name="Kulp D."/>
            <person name="Lai Z."/>
            <person name="Lasko P."/>
            <person name="Lei Y."/>
            <person name="Levitsky A.A."/>
            <person name="Li J."/>
            <person name="Li Z."/>
            <person name="Liang Y."/>
            <person name="Lin X."/>
            <person name="Liu X."/>
            <person name="Mattei B."/>
            <person name="McIntosh T.C."/>
            <person name="McLeod M.P."/>
            <person name="McPherson D."/>
            <person name="Merkulov G."/>
            <person name="Milshina N.V."/>
            <person name="Mobarry C."/>
            <person name="Morris J."/>
            <person name="Moshrefi A."/>
            <person name="Mount S.M."/>
            <person name="Moy M."/>
            <person name="Murphy B."/>
            <person name="Murphy L."/>
            <person name="Muzny D.M."/>
            <person name="Nelson D.L."/>
            <person name="Nelson D.R."/>
            <person name="Nelson K.A."/>
            <person name="Nixon K."/>
            <person name="Nusskern D.R."/>
            <person name="Pacleb J.M."/>
            <person name="Palazzolo M."/>
            <person name="Pittman G.S."/>
            <person name="Pan S."/>
            <person name="Pollard J."/>
            <person name="Puri V."/>
            <person name="Reese M.G."/>
            <person name="Reinert K."/>
            <person name="Remington K."/>
            <person name="Saunders R.D."/>
            <person name="Scheeler F."/>
            <person name="Shen H."/>
            <person name="Shue B.C."/>
            <person name="Siden-Kiamos I."/>
            <person name="Simpson M."/>
            <person name="Skupski M.P."/>
            <person name="Smith T."/>
            <person name="Spier E."/>
            <person name="Spradling A.C."/>
            <person name="Stapleton M."/>
            <person name="Strong R."/>
            <person name="Sun E."/>
            <person name="Svirskas R."/>
            <person name="Tector C."/>
            <person name="Turner R."/>
            <person name="Venter E."/>
            <person name="Wang A.H."/>
            <person name="Wang X."/>
            <person name="Wang Z.Y."/>
            <person name="Wassarman D.A."/>
            <person name="Weinstock G.M."/>
            <person name="Weissenbach J."/>
            <person name="Williams S.M."/>
            <person name="WoodageT"/>
            <person name="Worley K.C."/>
            <person name="Wu D."/>
            <person name="Yang S."/>
            <person name="Yao Q.A."/>
            <person name="Ye J."/>
            <person name="Yeh R.F."/>
            <person name="Zaveri J.S."/>
            <person name="Zhan M."/>
            <person name="Zhang G."/>
            <person name="Zhao Q."/>
            <person name="Zheng L."/>
            <person name="Zheng X.H."/>
            <person name="Zhong F.N."/>
            <person name="Zhong W."/>
            <person name="Zhou X."/>
            <person name="Zhu S."/>
            <person name="Zhu X."/>
            <person name="Smith H.O."/>
            <person name="Gibbs R.A."/>
            <person name="Myers E.W."/>
            <person name="Rubin G.M."/>
            <person name="Venter J.C."/>
        </authorList>
    </citation>
    <scope>NUCLEOTIDE SEQUENCE [LARGE SCALE GENOMIC DNA]</scope>
    <source>
        <strain evidence="10">Berkeley</strain>
    </source>
</reference>
<comment type="subcellular location">
    <subcellularLocation>
        <location evidence="6">Cytoplasm</location>
    </subcellularLocation>
    <subcellularLocation>
        <location evidence="6">Nucleus</location>
    </subcellularLocation>
</comment>
<reference evidence="7 10" key="9">
    <citation type="journal article" date="2007" name="Science">
        <title>The Release 5.1 annotation of Drosophila melanogaster heterochromatin.</title>
        <authorList>
            <person name="Smith C.D."/>
            <person name="Shu S."/>
            <person name="Mungall C.J."/>
            <person name="Karpen G.H."/>
        </authorList>
    </citation>
    <scope>NUCLEOTIDE SEQUENCE [LARGE SCALE GENOMIC DNA]</scope>
    <source>
        <strain evidence="10">Berkeley</strain>
    </source>
</reference>
<dbReference type="CTD" id="33449"/>
<dbReference type="PANTHER" id="PTHR32194:SF2">
    <property type="entry name" value="PROTEASOME SUBUNIT BETA TYPE-1"/>
    <property type="match status" value="1"/>
</dbReference>
<comment type="function">
    <text evidence="4">Non-catalytic component of the proteasome, a multicatalytic proteinase complex which is characterized by its ability to cleave peptides with Arg, Phe, Tyr, Leu, and Glu adjacent to the leaving group at neutral or slightly basic pH. The proteasome has an ATP-dependent proteolytic activity.</text>
</comment>
<reference evidence="10" key="4">
    <citation type="journal article" date="2002" name="Genome Biol.">
        <title>The transposable elements of the Drosophila melanogaster euchromatin: a genomics perspective.</title>
        <authorList>
            <person name="Kaminker J.S."/>
            <person name="Bergman C.M."/>
            <person name="Kronmiller B."/>
            <person name="Carlson J."/>
            <person name="Svirskas R."/>
            <person name="Patel S."/>
            <person name="Frise E."/>
            <person name="Wheeler D.A."/>
            <person name="Lewis S.E."/>
            <person name="Rubin G.M."/>
            <person name="Ashburner M."/>
            <person name="Celniker S.E."/>
        </authorList>
    </citation>
    <scope>NUCLEOTIDE SEQUENCE [LARGE SCALE GENOMIC DNA]</scope>
    <source>
        <strain evidence="10">Berkeley</strain>
    </source>
</reference>
<reference evidence="7" key="15">
    <citation type="submission" date="2022-11" db="EMBL/GenBank/DDBJ databases">
        <authorList>
            <consortium name="FlyBase"/>
        </authorList>
    </citation>
    <scope>NUCLEOTIDE SEQUENCE</scope>
</reference>
<dbReference type="Proteomes" id="UP000000803">
    <property type="component" value="Chromosome 2L"/>
</dbReference>
<evidence type="ECO:0000256" key="2">
    <source>
        <dbReference type="ARBA" id="ARBA00022942"/>
    </source>
</evidence>
<dbReference type="PANTHER" id="PTHR32194">
    <property type="entry name" value="METALLOPROTEASE TLDD"/>
    <property type="match status" value="1"/>
</dbReference>
<comment type="subunit">
    <text evidence="5">The 26S proteasome consists of a 20S proteasome core and two 19S regulatory subunits. The 20S proteasome core is composed of 28 subunits that are arranged in four stacked rings, resulting in a barrel-shaped structure. The two end rings are each formed by seven alpha subunits, and the two central rings are each formed by seven beta subunits. The catalytic chamber with the active sites is on the inside of the barrel.</text>
</comment>
<dbReference type="PROSITE" id="PS00854">
    <property type="entry name" value="PROTEASOME_BETA_1"/>
    <property type="match status" value="1"/>
</dbReference>
<evidence type="ECO:0000256" key="4">
    <source>
        <dbReference type="ARBA" id="ARBA00024953"/>
    </source>
</evidence>
<dbReference type="BioGRID-ORCS" id="33449">
    <property type="hits" value="0 hits in 1 CRISPR screen"/>
</dbReference>
<dbReference type="SUPFAM" id="SSF56235">
    <property type="entry name" value="N-terminal nucleophile aminohydrolases (Ntn hydrolases)"/>
    <property type="match status" value="1"/>
</dbReference>
<reference evidence="7 10" key="10">
    <citation type="journal article" date="2007" name="Science">
        <title>Sequence finishing and mapping of Drosophila melanogaster heterochromatin.</title>
        <authorList>
            <person name="Hoskins R.A."/>
            <person name="Carlson J.W."/>
            <person name="Kennedy C."/>
            <person name="Acevedo D."/>
            <person name="Evans-Holm M."/>
            <person name="Frise E."/>
            <person name="Wan K.H."/>
            <person name="Park S."/>
            <person name="Mendez-Lago M."/>
            <person name="Rossi F."/>
            <person name="Villasante A."/>
            <person name="Dimitri P."/>
            <person name="Karpen G.H."/>
            <person name="Celniker S.E."/>
        </authorList>
    </citation>
    <scope>NUCLEOTIDE SEQUENCE [LARGE SCALE GENOMIC DNA]</scope>
    <source>
        <strain evidence="10">Berkeley</strain>
    </source>
</reference>
<dbReference type="EMBL" id="AY075275">
    <property type="protein sequence ID" value="AAL68142.1"/>
    <property type="molecule type" value="mRNA"/>
</dbReference>
<dbReference type="InterPro" id="IPR035206">
    <property type="entry name" value="Proteasome_beta2"/>
</dbReference>
<reference evidence="10" key="2">
    <citation type="journal article" date="2002" name="Genome Biol.">
        <title>Finishing a whole-genome shotgun: release 3 of the Drosophila melanogaster euchromatic genome sequence.</title>
        <authorList>
            <person name="Celniker S.E."/>
            <person name="Wheeler D.A."/>
            <person name="Kronmiller B."/>
            <person name="Carlson J.W."/>
            <person name="Halpern A."/>
            <person name="Patel S."/>
            <person name="Adams M."/>
            <person name="Champe M."/>
            <person name="Dugan S.P."/>
            <person name="Frise E."/>
            <person name="Hodgson A."/>
            <person name="George R.A."/>
            <person name="Hoskins R.A."/>
            <person name="Laverty T."/>
            <person name="Muzny D.M."/>
            <person name="Nelson C.R."/>
            <person name="Pacleb J.M."/>
            <person name="Park S."/>
            <person name="Pfeiffer B.D."/>
            <person name="Richards S."/>
            <person name="Sodergren E.J."/>
            <person name="Svirskas R."/>
            <person name="Tabor P.E."/>
            <person name="Wan K."/>
            <person name="Stapleton M."/>
            <person name="Sutton G.G."/>
            <person name="Venter C."/>
            <person name="Weinstock G."/>
            <person name="Scherer S.E."/>
            <person name="Myers E.W."/>
            <person name="Gibbs R.A."/>
            <person name="Rubin G.M."/>
        </authorList>
    </citation>
    <scope>NUCLEOTIDE SEQUENCE [LARGE SCALE GENOMIC DNA]</scope>
    <source>
        <strain evidence="10">Berkeley</strain>
    </source>
</reference>
<dbReference type="GO" id="GO:0019774">
    <property type="term" value="C:proteasome core complex, beta-subunit complex"/>
    <property type="evidence" value="ECO:0000250"/>
    <property type="project" value="FlyBase"/>
</dbReference>
<reference evidence="8" key="6">
    <citation type="submission" date="2003-02" db="EMBL/GenBank/DDBJ databases">
        <authorList>
            <person name="Stapleton M."/>
            <person name="Brokstein P."/>
            <person name="Hong L."/>
            <person name="Agbayani A."/>
            <person name="Carlson J."/>
            <person name="Champe M."/>
            <person name="Chavez C."/>
            <person name="Dorsett V."/>
            <person name="Dresnek D."/>
            <person name="Farfan D."/>
            <person name="Frise E."/>
            <person name="George R."/>
            <person name="Gonzalez M."/>
            <person name="Guarin H."/>
            <person name="Kronmiller B."/>
            <person name="Li P."/>
            <person name="Liao G."/>
            <person name="Miranda A."/>
            <person name="Mungall C.J."/>
            <person name="Nunoo J."/>
            <person name="Pacleb J."/>
            <person name="Paragas V."/>
            <person name="Park S."/>
            <person name="Patel S."/>
            <person name="Phouanenavong S."/>
            <person name="Wan K."/>
            <person name="Yu C."/>
            <person name="Lewis S.E."/>
            <person name="Rubin G.M."/>
            <person name="Celniker S."/>
        </authorList>
    </citation>
    <scope>NUCLEOTIDE SEQUENCE</scope>
</reference>
<evidence type="ECO:0000313" key="10">
    <source>
        <dbReference type="Proteomes" id="UP000000803"/>
    </source>
</evidence>
<evidence type="ECO:0000313" key="8">
    <source>
        <dbReference type="EMBL" id="AAL68142.1"/>
    </source>
</evidence>
<dbReference type="KEGG" id="dme:Dmel_CG17301"/>
<dbReference type="FunCoup" id="Q8T8U1">
    <property type="interactions" value="291"/>
</dbReference>
<reference evidence="7" key="14">
    <citation type="submission" date="2022-11" db="EMBL/GenBank/DDBJ databases">
        <title>Drosophila melanogaster release 4 sequence.</title>
        <authorList>
            <consortium name="Berkeley Drosophila Genome Project"/>
            <person name="Celniker S."/>
            <person name="Carlson J."/>
            <person name="Wan K."/>
            <person name="Pfeiffer B."/>
            <person name="Frise E."/>
            <person name="George R."/>
            <person name="Hoskins R."/>
            <person name="Stapleton M."/>
            <person name="Pacleb J."/>
            <person name="Park S."/>
            <person name="Svirskas R."/>
            <person name="Smith E."/>
            <person name="Yu C."/>
            <person name="Rubin G."/>
        </authorList>
    </citation>
    <scope>NUCLEOTIDE SEQUENCE</scope>
</reference>
<dbReference type="InterPro" id="IPR016050">
    <property type="entry name" value="Proteasome_bsu_CS"/>
</dbReference>
<accession>Q9VQE4</accession>
<dbReference type="HOGENOM" id="CLU_035750_12_1_1"/>
<dbReference type="VEuPathDB" id="VectorBase:FBgn0031442"/>
<evidence type="ECO:0000256" key="6">
    <source>
        <dbReference type="RuleBase" id="RU004203"/>
    </source>
</evidence>
<reference evidence="10" key="3">
    <citation type="journal article" date="2002" name="Genome Biol.">
        <title>Annotation of the Drosophila melanogaster euchromatic genome: a systematic review.</title>
        <authorList>
            <person name="Misra S."/>
            <person name="Crosby M.A."/>
            <person name="Mungall C.J."/>
            <person name="Matthews B.B."/>
            <person name="Campbell K.S."/>
            <person name="Hradecky P."/>
            <person name="Huang Y."/>
            <person name="Kaminker J.S."/>
            <person name="Millburn G.H."/>
            <person name="Prochnik S.E."/>
            <person name="Smith C.D."/>
            <person name="Tupy J.L."/>
            <person name="Whitfied E.J."/>
            <person name="Bayraktaroglu L."/>
            <person name="Berman B.P."/>
            <person name="Bettencourt B.R."/>
            <person name="Celniker S.E."/>
            <person name="de Grey A.D."/>
            <person name="Drysdale R.A."/>
            <person name="Harris N.L."/>
            <person name="Richter J."/>
            <person name="Russo S."/>
            <person name="Schroeder A.J."/>
            <person name="Shu S.Q."/>
            <person name="Stapleton M."/>
            <person name="Yamada C."/>
            <person name="Ashburner M."/>
            <person name="Gelbart W.M."/>
            <person name="Rubin G.M."/>
            <person name="Lewis S.E."/>
        </authorList>
    </citation>
    <scope>GENOME REANNOTATION</scope>
    <source>
        <strain evidence="10">Berkeley</strain>
    </source>
</reference>